<name>A0A0G0F0C5_9BACT</name>
<proteinExistence type="predicted"/>
<keyword evidence="1" id="KW-0812">Transmembrane</keyword>
<dbReference type="EMBL" id="LBSF01000036">
    <property type="protein sequence ID" value="KKQ11217.1"/>
    <property type="molecule type" value="Genomic_DNA"/>
</dbReference>
<organism evidence="2 3">
    <name type="scientific">candidate division WS6 bacterium GW2011_GWC2_36_7</name>
    <dbReference type="NCBI Taxonomy" id="1619091"/>
    <lineage>
        <taxon>Bacteria</taxon>
        <taxon>Candidatus Dojkabacteria</taxon>
    </lineage>
</organism>
<dbReference type="AlphaFoldDB" id="A0A0G0F0C5"/>
<comment type="caution">
    <text evidence="2">The sequence shown here is derived from an EMBL/GenBank/DDBJ whole genome shotgun (WGS) entry which is preliminary data.</text>
</comment>
<evidence type="ECO:0000313" key="2">
    <source>
        <dbReference type="EMBL" id="KKQ11217.1"/>
    </source>
</evidence>
<keyword evidence="1" id="KW-0472">Membrane</keyword>
<sequence>MDMLKKSVLASVLLLVVVVIWVGVSIYFKQSYVDINPNAATYTRQIKSAFDTDELDIVTEKTSKSFSVSPSEFLNLTESSN</sequence>
<feature type="transmembrane region" description="Helical" evidence="1">
    <location>
        <begin position="7"/>
        <end position="28"/>
    </location>
</feature>
<keyword evidence="1" id="KW-1133">Transmembrane helix</keyword>
<accession>A0A0G0F0C5</accession>
<dbReference type="Proteomes" id="UP000034075">
    <property type="component" value="Unassembled WGS sequence"/>
</dbReference>
<gene>
    <name evidence="2" type="ORF">US24_C0036G0004</name>
</gene>
<evidence type="ECO:0000313" key="3">
    <source>
        <dbReference type="Proteomes" id="UP000034075"/>
    </source>
</evidence>
<evidence type="ECO:0000256" key="1">
    <source>
        <dbReference type="SAM" id="Phobius"/>
    </source>
</evidence>
<reference evidence="2 3" key="1">
    <citation type="journal article" date="2015" name="Nature">
        <title>rRNA introns, odd ribosomes, and small enigmatic genomes across a large radiation of phyla.</title>
        <authorList>
            <person name="Brown C.T."/>
            <person name="Hug L.A."/>
            <person name="Thomas B.C."/>
            <person name="Sharon I."/>
            <person name="Castelle C.J."/>
            <person name="Singh A."/>
            <person name="Wilkins M.J."/>
            <person name="Williams K.H."/>
            <person name="Banfield J.F."/>
        </authorList>
    </citation>
    <scope>NUCLEOTIDE SEQUENCE [LARGE SCALE GENOMIC DNA]</scope>
</reference>
<protein>
    <submittedName>
        <fullName evidence="2">Uncharacterized protein</fullName>
    </submittedName>
</protein>